<proteinExistence type="predicted"/>
<dbReference type="Pfam" id="PF16729">
    <property type="entry name" value="DUF5067"/>
    <property type="match status" value="1"/>
</dbReference>
<organism evidence="2">
    <name type="scientific">human gut metagenome</name>
    <dbReference type="NCBI Taxonomy" id="408170"/>
    <lineage>
        <taxon>unclassified sequences</taxon>
        <taxon>metagenomes</taxon>
        <taxon>organismal metagenomes</taxon>
    </lineage>
</organism>
<dbReference type="InterPro" id="IPR031989">
    <property type="entry name" value="DUF5067"/>
</dbReference>
<accession>K1SDQ4</accession>
<dbReference type="EMBL" id="AJWZ01011366">
    <property type="protein sequence ID" value="EKC45526.1"/>
    <property type="molecule type" value="Genomic_DNA"/>
</dbReference>
<comment type="caution">
    <text evidence="2">The sequence shown here is derived from an EMBL/GenBank/DDBJ whole genome shotgun (WGS) entry which is preliminary data.</text>
</comment>
<evidence type="ECO:0000259" key="1">
    <source>
        <dbReference type="Pfam" id="PF16729"/>
    </source>
</evidence>
<reference evidence="2" key="1">
    <citation type="journal article" date="2013" name="Environ. Microbiol.">
        <title>Microbiota from the distal guts of lean and obese adolescents exhibit partial functional redundancy besides clear differences in community structure.</title>
        <authorList>
            <person name="Ferrer M."/>
            <person name="Ruiz A."/>
            <person name="Lanza F."/>
            <person name="Haange S.B."/>
            <person name="Oberbach A."/>
            <person name="Till H."/>
            <person name="Bargiela R."/>
            <person name="Campoy C."/>
            <person name="Segura M.T."/>
            <person name="Richter M."/>
            <person name="von Bergen M."/>
            <person name="Seifert J."/>
            <person name="Suarez A."/>
        </authorList>
    </citation>
    <scope>NUCLEOTIDE SEQUENCE</scope>
</reference>
<sequence>MVYLVILIEIHQIRVILNLNPTITEKKKTVKTYTLNGPVTINKSSGSYTLTITGITETADRNQFSDVVANRVIIISYSYENTSYENGLYISSVNFKVYDKDNNLLQTYPVLLKYPQEISVGRKTDATMAYALNNDQNYVELEYYDNVFNSKYDSKFKI</sequence>
<dbReference type="AlphaFoldDB" id="K1SDQ4"/>
<gene>
    <name evidence="2" type="ORF">OBE_16832</name>
</gene>
<evidence type="ECO:0000313" key="2">
    <source>
        <dbReference type="EMBL" id="EKC45526.1"/>
    </source>
</evidence>
<feature type="domain" description="DUF5067" evidence="1">
    <location>
        <begin position="41"/>
        <end position="145"/>
    </location>
</feature>
<name>K1SDQ4_9ZZZZ</name>
<protein>
    <recommendedName>
        <fullName evidence="1">DUF5067 domain-containing protein</fullName>
    </recommendedName>
</protein>